<accession>A0AAD1TBD5</accession>
<name>A0AAD1TBD5_PELCU</name>
<dbReference type="EMBL" id="OW240922">
    <property type="protein sequence ID" value="CAH2321207.1"/>
    <property type="molecule type" value="Genomic_DNA"/>
</dbReference>
<proteinExistence type="predicted"/>
<evidence type="ECO:0000313" key="2">
    <source>
        <dbReference type="EMBL" id="CAH2321207.1"/>
    </source>
</evidence>
<evidence type="ECO:0000313" key="3">
    <source>
        <dbReference type="Proteomes" id="UP001295444"/>
    </source>
</evidence>
<reference evidence="2" key="1">
    <citation type="submission" date="2022-03" db="EMBL/GenBank/DDBJ databases">
        <authorList>
            <person name="Alioto T."/>
            <person name="Alioto T."/>
            <person name="Gomez Garrido J."/>
        </authorList>
    </citation>
    <scope>NUCLEOTIDE SEQUENCE</scope>
</reference>
<dbReference type="Proteomes" id="UP001295444">
    <property type="component" value="Chromosome 11"/>
</dbReference>
<organism evidence="2 3">
    <name type="scientific">Pelobates cultripes</name>
    <name type="common">Western spadefoot toad</name>
    <dbReference type="NCBI Taxonomy" id="61616"/>
    <lineage>
        <taxon>Eukaryota</taxon>
        <taxon>Metazoa</taxon>
        <taxon>Chordata</taxon>
        <taxon>Craniata</taxon>
        <taxon>Vertebrata</taxon>
        <taxon>Euteleostomi</taxon>
        <taxon>Amphibia</taxon>
        <taxon>Batrachia</taxon>
        <taxon>Anura</taxon>
        <taxon>Pelobatoidea</taxon>
        <taxon>Pelobatidae</taxon>
        <taxon>Pelobates</taxon>
    </lineage>
</organism>
<dbReference type="AlphaFoldDB" id="A0AAD1TBD5"/>
<sequence>MDTGEVQLSLERTKRSRATHTSFPVTLKEERLSRKEHNADDAREDDYESGTEREHTHHTTNDGLGESYILGLWEV</sequence>
<feature type="compositionally biased region" description="Basic and acidic residues" evidence="1">
    <location>
        <begin position="27"/>
        <end position="41"/>
    </location>
</feature>
<gene>
    <name evidence="2" type="ORF">PECUL_23A020295</name>
</gene>
<feature type="region of interest" description="Disordered" evidence="1">
    <location>
        <begin position="1"/>
        <end position="64"/>
    </location>
</feature>
<keyword evidence="3" id="KW-1185">Reference proteome</keyword>
<evidence type="ECO:0000256" key="1">
    <source>
        <dbReference type="SAM" id="MobiDB-lite"/>
    </source>
</evidence>
<protein>
    <submittedName>
        <fullName evidence="2">Uncharacterized protein</fullName>
    </submittedName>
</protein>
<feature type="compositionally biased region" description="Basic and acidic residues" evidence="1">
    <location>
        <begin position="50"/>
        <end position="60"/>
    </location>
</feature>